<dbReference type="SUPFAM" id="SSF82771">
    <property type="entry name" value="GIY-YIG endonuclease"/>
    <property type="match status" value="1"/>
</dbReference>
<comment type="similarity">
    <text evidence="1">Belongs to the UPF0213 family.</text>
</comment>
<feature type="domain" description="GIY-YIG" evidence="2">
    <location>
        <begin position="3"/>
        <end position="80"/>
    </location>
</feature>
<dbReference type="AlphaFoldDB" id="A0A1G6TSJ0"/>
<keyword evidence="5" id="KW-1185">Reference proteome</keyword>
<dbReference type="EMBL" id="FMZH01000005">
    <property type="protein sequence ID" value="SDD31295.1"/>
    <property type="molecule type" value="Genomic_DNA"/>
</dbReference>
<dbReference type="InterPro" id="IPR035901">
    <property type="entry name" value="GIY-YIG_endonuc_sf"/>
</dbReference>
<organism evidence="3 5">
    <name type="scientific">Pedobacter soli</name>
    <dbReference type="NCBI Taxonomy" id="390242"/>
    <lineage>
        <taxon>Bacteria</taxon>
        <taxon>Pseudomonadati</taxon>
        <taxon>Bacteroidota</taxon>
        <taxon>Sphingobacteriia</taxon>
        <taxon>Sphingobacteriales</taxon>
        <taxon>Sphingobacteriaceae</taxon>
        <taxon>Pedobacter</taxon>
    </lineage>
</organism>
<evidence type="ECO:0000313" key="4">
    <source>
        <dbReference type="EMBL" id="SDD31329.1"/>
    </source>
</evidence>
<name>A0A1G6TSJ0_9SPHI</name>
<dbReference type="STRING" id="390242.SAMN04488024_10589"/>
<dbReference type="CDD" id="cd10448">
    <property type="entry name" value="GIY-YIG_unchar_3"/>
    <property type="match status" value="1"/>
</dbReference>
<reference evidence="3" key="2">
    <citation type="submission" date="2016-10" db="EMBL/GenBank/DDBJ databases">
        <authorList>
            <person name="de Groot N.N."/>
        </authorList>
    </citation>
    <scope>NUCLEOTIDE SEQUENCE [LARGE SCALE GENOMIC DNA]</scope>
    <source>
        <strain evidence="3">DSM 18609</strain>
    </source>
</reference>
<dbReference type="PANTHER" id="PTHR34477">
    <property type="entry name" value="UPF0213 PROTEIN YHBQ"/>
    <property type="match status" value="1"/>
</dbReference>
<dbReference type="Proteomes" id="UP000199455">
    <property type="component" value="Unassembled WGS sequence"/>
</dbReference>
<dbReference type="RefSeq" id="WP_090768988.1">
    <property type="nucleotide sequence ID" value="NZ_FMZH01000005.1"/>
</dbReference>
<reference evidence="5" key="1">
    <citation type="submission" date="2016-10" db="EMBL/GenBank/DDBJ databases">
        <authorList>
            <person name="Varghese N."/>
            <person name="Submissions S."/>
        </authorList>
    </citation>
    <scope>NUCLEOTIDE SEQUENCE [LARGE SCALE GENOMIC DNA]</scope>
    <source>
        <strain evidence="5">DSM 18609</strain>
    </source>
</reference>
<keyword evidence="3" id="KW-0540">Nuclease</keyword>
<dbReference type="EMBL" id="FMZH01000005">
    <property type="protein sequence ID" value="SDD31329.1"/>
    <property type="molecule type" value="Genomic_DNA"/>
</dbReference>
<dbReference type="PANTHER" id="PTHR34477:SF5">
    <property type="entry name" value="BSL5627 PROTEIN"/>
    <property type="match status" value="1"/>
</dbReference>
<dbReference type="SMART" id="SM00465">
    <property type="entry name" value="GIYc"/>
    <property type="match status" value="1"/>
</dbReference>
<keyword evidence="3" id="KW-0378">Hydrolase</keyword>
<dbReference type="InterPro" id="IPR050190">
    <property type="entry name" value="UPF0213_domain"/>
</dbReference>
<dbReference type="GO" id="GO:0004519">
    <property type="term" value="F:endonuclease activity"/>
    <property type="evidence" value="ECO:0007669"/>
    <property type="project" value="UniProtKB-KW"/>
</dbReference>
<evidence type="ECO:0000313" key="5">
    <source>
        <dbReference type="Proteomes" id="UP000199455"/>
    </source>
</evidence>
<dbReference type="Gene3D" id="3.40.1440.10">
    <property type="entry name" value="GIY-YIG endonuclease"/>
    <property type="match status" value="1"/>
</dbReference>
<dbReference type="PROSITE" id="PS50164">
    <property type="entry name" value="GIY_YIG"/>
    <property type="match status" value="1"/>
</dbReference>
<sequence>MERGGTVYIITNFTHTTLYTGVTSDIMFRIKEHKDKEYPKSFSAKYNTDKLVYFCSYDSIEEAIAAEKRIKGGSRKKKIKLIESMNPEWKDLWEIVKDW</sequence>
<keyword evidence="3" id="KW-0255">Endonuclease</keyword>
<proteinExistence type="inferred from homology"/>
<evidence type="ECO:0000313" key="3">
    <source>
        <dbReference type="EMBL" id="SDD31295.1"/>
    </source>
</evidence>
<protein>
    <submittedName>
        <fullName evidence="3">Putative endonuclease</fullName>
    </submittedName>
</protein>
<accession>A0A1G6TSJ0</accession>
<dbReference type="InterPro" id="IPR000305">
    <property type="entry name" value="GIY-YIG_endonuc"/>
</dbReference>
<evidence type="ECO:0000259" key="2">
    <source>
        <dbReference type="PROSITE" id="PS50164"/>
    </source>
</evidence>
<dbReference type="Pfam" id="PF01541">
    <property type="entry name" value="GIY-YIG"/>
    <property type="match status" value="1"/>
</dbReference>
<evidence type="ECO:0000256" key="1">
    <source>
        <dbReference type="ARBA" id="ARBA00007435"/>
    </source>
</evidence>
<gene>
    <name evidence="3" type="ORF">SAMN04488024_10589</name>
    <name evidence="4" type="ORF">SAMN04488024_10590</name>
</gene>